<dbReference type="AlphaFoldDB" id="A0ABD2Q419"/>
<reference evidence="2 3" key="1">
    <citation type="submission" date="2024-11" db="EMBL/GenBank/DDBJ databases">
        <title>Adaptive evolution of stress response genes in parasites aligns with host niche diversity.</title>
        <authorList>
            <person name="Hahn C."/>
            <person name="Resl P."/>
        </authorList>
    </citation>
    <scope>NUCLEOTIDE SEQUENCE [LARGE SCALE GENOMIC DNA]</scope>
    <source>
        <strain evidence="2">EGGRZ-B1_66</strain>
        <tissue evidence="2">Body</tissue>
    </source>
</reference>
<keyword evidence="3" id="KW-1185">Reference proteome</keyword>
<accession>A0ABD2Q419</accession>
<comment type="caution">
    <text evidence="2">The sequence shown here is derived from an EMBL/GenBank/DDBJ whole genome shotgun (WGS) entry which is preliminary data.</text>
</comment>
<organism evidence="2 3">
    <name type="scientific">Cichlidogyrus casuarinus</name>
    <dbReference type="NCBI Taxonomy" id="1844966"/>
    <lineage>
        <taxon>Eukaryota</taxon>
        <taxon>Metazoa</taxon>
        <taxon>Spiralia</taxon>
        <taxon>Lophotrochozoa</taxon>
        <taxon>Platyhelminthes</taxon>
        <taxon>Monogenea</taxon>
        <taxon>Monopisthocotylea</taxon>
        <taxon>Dactylogyridea</taxon>
        <taxon>Ancyrocephalidae</taxon>
        <taxon>Cichlidogyrus</taxon>
    </lineage>
</organism>
<proteinExistence type="predicted"/>
<feature type="region of interest" description="Disordered" evidence="1">
    <location>
        <begin position="1"/>
        <end position="32"/>
    </location>
</feature>
<gene>
    <name evidence="2" type="ORF">Ciccas_007027</name>
</gene>
<dbReference type="Proteomes" id="UP001626550">
    <property type="component" value="Unassembled WGS sequence"/>
</dbReference>
<evidence type="ECO:0000313" key="3">
    <source>
        <dbReference type="Proteomes" id="UP001626550"/>
    </source>
</evidence>
<evidence type="ECO:0000313" key="2">
    <source>
        <dbReference type="EMBL" id="KAL3314357.1"/>
    </source>
</evidence>
<feature type="compositionally biased region" description="Polar residues" evidence="1">
    <location>
        <begin position="7"/>
        <end position="31"/>
    </location>
</feature>
<feature type="non-terminal residue" evidence="2">
    <location>
        <position position="92"/>
    </location>
</feature>
<sequence>MYHENQNDQTGFHSYSTRRTMPSPMMQTFSPRGTLKPNGICLDGSGAVTPTLYPRGGYMSPRLCHRSQDVINTSAFPLVSPSPGSPRKITRI</sequence>
<name>A0ABD2Q419_9PLAT</name>
<protein>
    <submittedName>
        <fullName evidence="2">Uncharacterized protein</fullName>
    </submittedName>
</protein>
<dbReference type="EMBL" id="JBJKFK010001022">
    <property type="protein sequence ID" value="KAL3314357.1"/>
    <property type="molecule type" value="Genomic_DNA"/>
</dbReference>
<evidence type="ECO:0000256" key="1">
    <source>
        <dbReference type="SAM" id="MobiDB-lite"/>
    </source>
</evidence>